<proteinExistence type="inferred from homology"/>
<dbReference type="Gene3D" id="3.20.20.210">
    <property type="match status" value="1"/>
</dbReference>
<reference evidence="18" key="1">
    <citation type="submission" date="2023-01" db="EMBL/GenBank/DDBJ databases">
        <title>Key to firefly adult light organ development and bioluminescence: homeobox transcription factors regulate luciferase expression and transportation to peroxisome.</title>
        <authorList>
            <person name="Fu X."/>
        </authorList>
    </citation>
    <scope>NUCLEOTIDE SEQUENCE [LARGE SCALE GENOMIC DNA]</scope>
</reference>
<dbReference type="InterPro" id="IPR006361">
    <property type="entry name" value="Uroporphyrinogen_deCO2ase_HemE"/>
</dbReference>
<evidence type="ECO:0000256" key="15">
    <source>
        <dbReference type="RuleBase" id="RU004169"/>
    </source>
</evidence>
<comment type="similarity">
    <text evidence="3 15">Belongs to the uroporphyrinogen decarboxylase family.</text>
</comment>
<protein>
    <recommendedName>
        <fullName evidence="6 14">Uroporphyrinogen decarboxylase</fullName>
        <ecNumber evidence="5 14">4.1.1.37</ecNumber>
    </recommendedName>
</protein>
<evidence type="ECO:0000256" key="2">
    <source>
        <dbReference type="ARBA" id="ARBA00004804"/>
    </source>
</evidence>
<dbReference type="Proteomes" id="UP001353858">
    <property type="component" value="Unassembled WGS sequence"/>
</dbReference>
<evidence type="ECO:0000313" key="17">
    <source>
        <dbReference type="EMBL" id="KAK4879733.1"/>
    </source>
</evidence>
<evidence type="ECO:0000256" key="14">
    <source>
        <dbReference type="RuleBase" id="RU000554"/>
    </source>
</evidence>
<dbReference type="GO" id="GO:0006783">
    <property type="term" value="P:heme biosynthetic process"/>
    <property type="evidence" value="ECO:0007669"/>
    <property type="project" value="TreeGrafter"/>
</dbReference>
<comment type="pathway">
    <text evidence="2 14">Porphyrin-containing compound metabolism; protoporphyrin-IX biosynthesis; coproporphyrinogen-III from 5-aminolevulinate: step 4/4.</text>
</comment>
<dbReference type="PANTHER" id="PTHR21091:SF169">
    <property type="entry name" value="UROPORPHYRINOGEN DECARBOXYLASE"/>
    <property type="match status" value="1"/>
</dbReference>
<accession>A0AAN7SP18</accession>
<dbReference type="EMBL" id="JARPUR010000003">
    <property type="protein sequence ID" value="KAK4879733.1"/>
    <property type="molecule type" value="Genomic_DNA"/>
</dbReference>
<gene>
    <name evidence="17" type="ORF">RN001_007879</name>
</gene>
<dbReference type="InterPro" id="IPR000257">
    <property type="entry name" value="Uroporphyrinogen_deCOase"/>
</dbReference>
<evidence type="ECO:0000256" key="10">
    <source>
        <dbReference type="ARBA" id="ARBA00023244"/>
    </source>
</evidence>
<dbReference type="CDD" id="cd00717">
    <property type="entry name" value="URO-D"/>
    <property type="match status" value="1"/>
</dbReference>
<name>A0AAN7SP18_9COLE</name>
<feature type="domain" description="Uroporphyrinogen decarboxylase (URO-D)" evidence="16">
    <location>
        <begin position="47"/>
        <end position="56"/>
    </location>
</feature>
<dbReference type="PANTHER" id="PTHR21091">
    <property type="entry name" value="METHYLTETRAHYDROFOLATE:HOMOCYSTEINE METHYLTRANSFERASE RELATED"/>
    <property type="match status" value="1"/>
</dbReference>
<comment type="catalytic activity">
    <reaction evidence="13">
        <text>uroporphyrinogen III + 4 H(+) = coproporphyrinogen III + 4 CO2</text>
        <dbReference type="Rhea" id="RHEA:19865"/>
        <dbReference type="ChEBI" id="CHEBI:15378"/>
        <dbReference type="ChEBI" id="CHEBI:16526"/>
        <dbReference type="ChEBI" id="CHEBI:57308"/>
        <dbReference type="ChEBI" id="CHEBI:57309"/>
        <dbReference type="EC" id="4.1.1.37"/>
    </reaction>
    <physiologicalReaction direction="left-to-right" evidence="13">
        <dbReference type="Rhea" id="RHEA:19866"/>
    </physiologicalReaction>
</comment>
<keyword evidence="9 14" id="KW-0456">Lyase</keyword>
<comment type="subunit">
    <text evidence="4">Homodimer.</text>
</comment>
<keyword evidence="18" id="KW-1185">Reference proteome</keyword>
<evidence type="ECO:0000256" key="8">
    <source>
        <dbReference type="ARBA" id="ARBA00022793"/>
    </source>
</evidence>
<dbReference type="GO" id="GO:0005829">
    <property type="term" value="C:cytosol"/>
    <property type="evidence" value="ECO:0007669"/>
    <property type="project" value="UniProtKB-SubCell"/>
</dbReference>
<evidence type="ECO:0000256" key="12">
    <source>
        <dbReference type="ARBA" id="ARBA00047341"/>
    </source>
</evidence>
<keyword evidence="10 14" id="KW-0627">Porphyrin biosynthesis</keyword>
<comment type="caution">
    <text evidence="17">The sequence shown here is derived from an EMBL/GenBank/DDBJ whole genome shotgun (WGS) entry which is preliminary data.</text>
</comment>
<sequence length="372" mass="42277">MSGDEGKLTLCDKSIYETGILTSKHFPVLKNDRLLKAIKGEIPDKLPIWIMRQAGRYLPEFREIRKKFGFFEICQEPYLACNVTLMPIQRFDFDAAIIFSDILVIPQALKMTVEMGDKGPFFPEPLTLETLCKLDANGAISRLDYVGKAITLTRHKLEGKVPLLGFSGAPWTLMCFMIEGGGSKTQSKAKKWLYAHKNEAHKLLTLLADVIIDYLVMQAEAGAQVLQLFDTSAEYLNKTIYKVYGLPYLKRIRQEVRDKLIKLNLDVPIVLFAKGASFCLDEQAELGYEVLGVDWTVNIEEMKRNPNITYQGNLDPCALYAPKEDLESYVKDMINKFGVQRYIVNLGHGIYPDMEIESVQTFIDTVHKIKTK</sequence>
<dbReference type="EC" id="4.1.1.37" evidence="5 14"/>
<evidence type="ECO:0000256" key="7">
    <source>
        <dbReference type="ARBA" id="ARBA00022490"/>
    </source>
</evidence>
<dbReference type="PROSITE" id="PS00906">
    <property type="entry name" value="UROD_1"/>
    <property type="match status" value="1"/>
</dbReference>
<organism evidence="17 18">
    <name type="scientific">Aquatica leii</name>
    <dbReference type="NCBI Taxonomy" id="1421715"/>
    <lineage>
        <taxon>Eukaryota</taxon>
        <taxon>Metazoa</taxon>
        <taxon>Ecdysozoa</taxon>
        <taxon>Arthropoda</taxon>
        <taxon>Hexapoda</taxon>
        <taxon>Insecta</taxon>
        <taxon>Pterygota</taxon>
        <taxon>Neoptera</taxon>
        <taxon>Endopterygota</taxon>
        <taxon>Coleoptera</taxon>
        <taxon>Polyphaga</taxon>
        <taxon>Elateriformia</taxon>
        <taxon>Elateroidea</taxon>
        <taxon>Lampyridae</taxon>
        <taxon>Luciolinae</taxon>
        <taxon>Aquatica</taxon>
    </lineage>
</organism>
<evidence type="ECO:0000256" key="5">
    <source>
        <dbReference type="ARBA" id="ARBA00012288"/>
    </source>
</evidence>
<dbReference type="GO" id="GO:0004853">
    <property type="term" value="F:uroporphyrinogen decarboxylase activity"/>
    <property type="evidence" value="ECO:0007669"/>
    <property type="project" value="UniProtKB-EC"/>
</dbReference>
<comment type="subcellular location">
    <subcellularLocation>
        <location evidence="1">Cytoplasm</location>
        <location evidence="1">Cytosol</location>
    </subcellularLocation>
</comment>
<keyword evidence="8 14" id="KW-0210">Decarboxylase</keyword>
<evidence type="ECO:0000313" key="18">
    <source>
        <dbReference type="Proteomes" id="UP001353858"/>
    </source>
</evidence>
<dbReference type="FunFam" id="3.20.20.210:FF:000008">
    <property type="entry name" value="Uroporphyrinogen decarboxylase"/>
    <property type="match status" value="1"/>
</dbReference>
<dbReference type="InterPro" id="IPR038071">
    <property type="entry name" value="UROD/MetE-like_sf"/>
</dbReference>
<evidence type="ECO:0000256" key="9">
    <source>
        <dbReference type="ARBA" id="ARBA00023239"/>
    </source>
</evidence>
<evidence type="ECO:0000256" key="6">
    <source>
        <dbReference type="ARBA" id="ARBA00014308"/>
    </source>
</evidence>
<dbReference type="NCBIfam" id="TIGR01464">
    <property type="entry name" value="hemE"/>
    <property type="match status" value="1"/>
</dbReference>
<evidence type="ECO:0000256" key="11">
    <source>
        <dbReference type="ARBA" id="ARBA00045708"/>
    </source>
</evidence>
<dbReference type="AlphaFoldDB" id="A0AAN7SP18"/>
<dbReference type="HAMAP" id="MF_00218">
    <property type="entry name" value="URO_D"/>
    <property type="match status" value="1"/>
</dbReference>
<dbReference type="Pfam" id="PF01208">
    <property type="entry name" value="URO-D"/>
    <property type="match status" value="1"/>
</dbReference>
<evidence type="ECO:0000256" key="3">
    <source>
        <dbReference type="ARBA" id="ARBA00009935"/>
    </source>
</evidence>
<evidence type="ECO:0000256" key="4">
    <source>
        <dbReference type="ARBA" id="ARBA00011738"/>
    </source>
</evidence>
<dbReference type="SUPFAM" id="SSF51726">
    <property type="entry name" value="UROD/MetE-like"/>
    <property type="match status" value="1"/>
</dbReference>
<evidence type="ECO:0000256" key="1">
    <source>
        <dbReference type="ARBA" id="ARBA00004514"/>
    </source>
</evidence>
<comment type="catalytic activity">
    <reaction evidence="12">
        <text>uroporphyrinogen I + 4 H(+) = coproporphyrinogen I + 4 CO2</text>
        <dbReference type="Rhea" id="RHEA:31239"/>
        <dbReference type="ChEBI" id="CHEBI:15378"/>
        <dbReference type="ChEBI" id="CHEBI:16526"/>
        <dbReference type="ChEBI" id="CHEBI:62626"/>
        <dbReference type="ChEBI" id="CHEBI:62631"/>
    </reaction>
    <physiologicalReaction direction="left-to-right" evidence="12">
        <dbReference type="Rhea" id="RHEA:31240"/>
    </physiologicalReaction>
</comment>
<keyword evidence="7" id="KW-0963">Cytoplasm</keyword>
<comment type="function">
    <text evidence="11">Catalyzes the sequential decarboxylation of the four acetate side chains of uroporphyrinogen to form coproporphyrinogen and participates in the fifth step in the heme biosynthetic pathway. Isomer I or isomer III of uroporphyrinogen may serve as substrate, but only coproporphyrinogen III can ultimately be converted to heme. In vitro also decarboxylates pentacarboxylate porphyrinogen I.</text>
</comment>
<evidence type="ECO:0000259" key="16">
    <source>
        <dbReference type="PROSITE" id="PS00906"/>
    </source>
</evidence>
<evidence type="ECO:0000256" key="13">
    <source>
        <dbReference type="ARBA" id="ARBA00048411"/>
    </source>
</evidence>